<comment type="caution">
    <text evidence="1">The sequence shown here is derived from an EMBL/GenBank/DDBJ whole genome shotgun (WGS) entry which is preliminary data.</text>
</comment>
<gene>
    <name evidence="1" type="ORF">QBC47DRAFT_374124</name>
</gene>
<reference evidence="1" key="1">
    <citation type="submission" date="2023-06" db="EMBL/GenBank/DDBJ databases">
        <title>Genome-scale phylogeny and comparative genomics of the fungal order Sordariales.</title>
        <authorList>
            <consortium name="Lawrence Berkeley National Laboratory"/>
            <person name="Hensen N."/>
            <person name="Bonometti L."/>
            <person name="Westerberg I."/>
            <person name="Brannstrom I.O."/>
            <person name="Guillou S."/>
            <person name="Cros-Aarteil S."/>
            <person name="Calhoun S."/>
            <person name="Haridas S."/>
            <person name="Kuo A."/>
            <person name="Mondo S."/>
            <person name="Pangilinan J."/>
            <person name="Riley R."/>
            <person name="Labutti K."/>
            <person name="Andreopoulos B."/>
            <person name="Lipzen A."/>
            <person name="Chen C."/>
            <person name="Yanf M."/>
            <person name="Daum C."/>
            <person name="Ng V."/>
            <person name="Clum A."/>
            <person name="Steindorff A."/>
            <person name="Ohm R."/>
            <person name="Martin F."/>
            <person name="Silar P."/>
            <person name="Natvig D."/>
            <person name="Lalanne C."/>
            <person name="Gautier V."/>
            <person name="Ament-Velasquez S.L."/>
            <person name="Kruys A."/>
            <person name="Hutchinson M.I."/>
            <person name="Powell A.J."/>
            <person name="Barry K."/>
            <person name="Miller A.N."/>
            <person name="Grigoriev I.V."/>
            <person name="Debuchy R."/>
            <person name="Gladieux P."/>
            <person name="Thoren M.H."/>
            <person name="Johannesson H."/>
        </authorList>
    </citation>
    <scope>NUCLEOTIDE SEQUENCE</scope>
    <source>
        <strain evidence="1">PSN4</strain>
    </source>
</reference>
<keyword evidence="2" id="KW-1185">Reference proteome</keyword>
<sequence length="75" mass="8494">MHMASSSRSRTTPTPFPFGFPLLLFSLPVLLAVPFLAKMFPATIDTRISPLRLSIYAYFAWKTFPDPYRPAMNSP</sequence>
<evidence type="ECO:0000313" key="2">
    <source>
        <dbReference type="Proteomes" id="UP001239445"/>
    </source>
</evidence>
<name>A0AAJ0FCE3_9PEZI</name>
<protein>
    <submittedName>
        <fullName evidence="1">Uncharacterized protein</fullName>
    </submittedName>
</protein>
<proteinExistence type="predicted"/>
<dbReference type="Proteomes" id="UP001239445">
    <property type="component" value="Unassembled WGS sequence"/>
</dbReference>
<accession>A0AAJ0FCE3</accession>
<evidence type="ECO:0000313" key="1">
    <source>
        <dbReference type="EMBL" id="KAK1758263.1"/>
    </source>
</evidence>
<organism evidence="1 2">
    <name type="scientific">Echria macrotheca</name>
    <dbReference type="NCBI Taxonomy" id="438768"/>
    <lineage>
        <taxon>Eukaryota</taxon>
        <taxon>Fungi</taxon>
        <taxon>Dikarya</taxon>
        <taxon>Ascomycota</taxon>
        <taxon>Pezizomycotina</taxon>
        <taxon>Sordariomycetes</taxon>
        <taxon>Sordariomycetidae</taxon>
        <taxon>Sordariales</taxon>
        <taxon>Schizotheciaceae</taxon>
        <taxon>Echria</taxon>
    </lineage>
</organism>
<dbReference type="EMBL" id="MU839829">
    <property type="protein sequence ID" value="KAK1758263.1"/>
    <property type="molecule type" value="Genomic_DNA"/>
</dbReference>
<dbReference type="AlphaFoldDB" id="A0AAJ0FCE3"/>